<dbReference type="Proteomes" id="UP001165685">
    <property type="component" value="Unassembled WGS sequence"/>
</dbReference>
<keyword evidence="3" id="KW-1185">Reference proteome</keyword>
<dbReference type="InterPro" id="IPR001387">
    <property type="entry name" value="Cro/C1-type_HTH"/>
</dbReference>
<dbReference type="RefSeq" id="WP_270676111.1">
    <property type="nucleotide sequence ID" value="NZ_JAQFWP010000004.1"/>
</dbReference>
<dbReference type="CDD" id="cd00093">
    <property type="entry name" value="HTH_XRE"/>
    <property type="match status" value="1"/>
</dbReference>
<proteinExistence type="predicted"/>
<organism evidence="2 3">
    <name type="scientific">Nocardiopsis suaedae</name>
    <dbReference type="NCBI Taxonomy" id="3018444"/>
    <lineage>
        <taxon>Bacteria</taxon>
        <taxon>Bacillati</taxon>
        <taxon>Actinomycetota</taxon>
        <taxon>Actinomycetes</taxon>
        <taxon>Streptosporangiales</taxon>
        <taxon>Nocardiopsidaceae</taxon>
        <taxon>Nocardiopsis</taxon>
    </lineage>
</organism>
<sequence>MADQKRQSIRRRRLSAEIKKARIEAGMTIDDVAEATEWSVGKISNIETGVRLRPTVMEIKGLLDVYGVTDEPKRQALLSLTRQAREKGWWSKYSDIFVSEYPAFESEARVIHTYELAMIPGLLQTPGYVELLQRATLRRNPLDIDRVIETRKQRQAILDAADAPEYWAVIDEGALRRFESDVPVFREQVQRLIELAEDDNTVTIQVLPFSSGMHAGLKGSFVLLDFVEGVNPIVYTETDTDGLYLEDSEEIDRYRRLFDHVRTSARYPDASLQILKDMLKDHR</sequence>
<accession>A0ABT4TG66</accession>
<gene>
    <name evidence="2" type="ORF">O4U47_03790</name>
</gene>
<dbReference type="Pfam" id="PF13560">
    <property type="entry name" value="HTH_31"/>
    <property type="match status" value="1"/>
</dbReference>
<dbReference type="Gene3D" id="1.10.260.40">
    <property type="entry name" value="lambda repressor-like DNA-binding domains"/>
    <property type="match status" value="1"/>
</dbReference>
<protein>
    <submittedName>
        <fullName evidence="2">Helix-turn-helix transcriptional regulator</fullName>
    </submittedName>
</protein>
<dbReference type="Pfam" id="PF19054">
    <property type="entry name" value="DUF5753"/>
    <property type="match status" value="1"/>
</dbReference>
<evidence type="ECO:0000313" key="2">
    <source>
        <dbReference type="EMBL" id="MDA2803621.1"/>
    </source>
</evidence>
<feature type="domain" description="HTH cro/C1-type" evidence="1">
    <location>
        <begin position="18"/>
        <end position="72"/>
    </location>
</feature>
<reference evidence="2" key="1">
    <citation type="submission" date="2023-01" db="EMBL/GenBank/DDBJ databases">
        <title>Draft genome sequence of Nocardiopsis sp. LSu2-4 isolated from halophytes.</title>
        <authorList>
            <person name="Duangmal K."/>
            <person name="Chantavorakit T."/>
        </authorList>
    </citation>
    <scope>NUCLEOTIDE SEQUENCE</scope>
    <source>
        <strain evidence="2">LSu2-4</strain>
    </source>
</reference>
<dbReference type="PROSITE" id="PS50943">
    <property type="entry name" value="HTH_CROC1"/>
    <property type="match status" value="1"/>
</dbReference>
<dbReference type="EMBL" id="JAQFWP010000004">
    <property type="protein sequence ID" value="MDA2803621.1"/>
    <property type="molecule type" value="Genomic_DNA"/>
</dbReference>
<dbReference type="SMART" id="SM00530">
    <property type="entry name" value="HTH_XRE"/>
    <property type="match status" value="1"/>
</dbReference>
<name>A0ABT4TG66_9ACTN</name>
<evidence type="ECO:0000313" key="3">
    <source>
        <dbReference type="Proteomes" id="UP001165685"/>
    </source>
</evidence>
<evidence type="ECO:0000259" key="1">
    <source>
        <dbReference type="PROSITE" id="PS50943"/>
    </source>
</evidence>
<comment type="caution">
    <text evidence="2">The sequence shown here is derived from an EMBL/GenBank/DDBJ whole genome shotgun (WGS) entry which is preliminary data.</text>
</comment>
<dbReference type="SUPFAM" id="SSF47413">
    <property type="entry name" value="lambda repressor-like DNA-binding domains"/>
    <property type="match status" value="1"/>
</dbReference>
<dbReference type="InterPro" id="IPR043917">
    <property type="entry name" value="DUF5753"/>
</dbReference>
<dbReference type="InterPro" id="IPR010982">
    <property type="entry name" value="Lambda_DNA-bd_dom_sf"/>
</dbReference>